<dbReference type="InterPro" id="IPR003439">
    <property type="entry name" value="ABC_transporter-like_ATP-bd"/>
</dbReference>
<sequence length="204" mass="22251">MSYTESSKRHLKLSNASASLQAEGGEIVLLRGEVGSGKTSWLKRMARLTALPEGINLNVEEPVRMLFDQQPPVWLGQTVGEEVCFGLKQQPDLASLNSCLLQWGLSDLQASSPLKHLNRLQAIRLTLAGMAFAQPTLVLLDAPTDALSEKAATMVCNDVSSWARSSNTIVVVAANRWHDWQPVASQTWISSSADELPQVTVNNE</sequence>
<evidence type="ECO:0000256" key="1">
    <source>
        <dbReference type="ARBA" id="ARBA00005417"/>
    </source>
</evidence>
<dbReference type="InterPro" id="IPR050166">
    <property type="entry name" value="ABC_transporter_ATP-bind"/>
</dbReference>
<reference evidence="4 5" key="1">
    <citation type="journal article" date="2017" name="Arch. Microbiol.">
        <title>Mariprofundus micogutta sp. nov., a novel iron-oxidizing zetaproteobacterium isolated from a deep-sea hydrothermal field at the Bayonnaise knoll of the Izu-Ogasawara arc, and a description of Mariprofundales ord. nov. and Zetaproteobacteria classis nov.</title>
        <authorList>
            <person name="Makita H."/>
            <person name="Tanaka E."/>
            <person name="Mitsunobu S."/>
            <person name="Miyazaki M."/>
            <person name="Nunoura T."/>
            <person name="Uematsu K."/>
            <person name="Takaki Y."/>
            <person name="Nishi S."/>
            <person name="Shimamura S."/>
            <person name="Takai K."/>
        </authorList>
    </citation>
    <scope>NUCLEOTIDE SEQUENCE [LARGE SCALE GENOMIC DNA]</scope>
    <source>
        <strain evidence="4 5">ET2</strain>
    </source>
</reference>
<evidence type="ECO:0000256" key="2">
    <source>
        <dbReference type="ARBA" id="ARBA00022448"/>
    </source>
</evidence>
<keyword evidence="4" id="KW-0067">ATP-binding</keyword>
<keyword evidence="2" id="KW-0813">Transport</keyword>
<comment type="similarity">
    <text evidence="1">Belongs to the ABC transporter superfamily.</text>
</comment>
<accession>A0A1L8CKW3</accession>
<evidence type="ECO:0000313" key="4">
    <source>
        <dbReference type="EMBL" id="GAV19547.1"/>
    </source>
</evidence>
<dbReference type="Pfam" id="PF00005">
    <property type="entry name" value="ABC_tran"/>
    <property type="match status" value="1"/>
</dbReference>
<dbReference type="PANTHER" id="PTHR42788">
    <property type="entry name" value="TAURINE IMPORT ATP-BINDING PROTEIN-RELATED"/>
    <property type="match status" value="1"/>
</dbReference>
<dbReference type="STRING" id="1921010.MMIC_P0484"/>
<organism evidence="4 5">
    <name type="scientific">Mariprofundus micogutta</name>
    <dbReference type="NCBI Taxonomy" id="1921010"/>
    <lineage>
        <taxon>Bacteria</taxon>
        <taxon>Pseudomonadati</taxon>
        <taxon>Pseudomonadota</taxon>
        <taxon>Candidatius Mariprofundia</taxon>
        <taxon>Mariprofundales</taxon>
        <taxon>Mariprofundaceae</taxon>
        <taxon>Mariprofundus</taxon>
    </lineage>
</organism>
<dbReference type="SUPFAM" id="SSF52540">
    <property type="entry name" value="P-loop containing nucleoside triphosphate hydrolases"/>
    <property type="match status" value="1"/>
</dbReference>
<gene>
    <name evidence="4" type="ORF">MMIC_P0484</name>
</gene>
<dbReference type="AlphaFoldDB" id="A0A1L8CKW3"/>
<evidence type="ECO:0000313" key="5">
    <source>
        <dbReference type="Proteomes" id="UP000231632"/>
    </source>
</evidence>
<dbReference type="PANTHER" id="PTHR42788:SF13">
    <property type="entry name" value="ALIPHATIC SULFONATES IMPORT ATP-BINDING PROTEIN SSUB"/>
    <property type="match status" value="1"/>
</dbReference>
<comment type="caution">
    <text evidence="4">The sequence shown here is derived from an EMBL/GenBank/DDBJ whole genome shotgun (WGS) entry which is preliminary data.</text>
</comment>
<keyword evidence="5" id="KW-1185">Reference proteome</keyword>
<dbReference type="GO" id="GO:0005524">
    <property type="term" value="F:ATP binding"/>
    <property type="evidence" value="ECO:0007669"/>
    <property type="project" value="UniProtKB-KW"/>
</dbReference>
<dbReference type="Proteomes" id="UP000231632">
    <property type="component" value="Unassembled WGS sequence"/>
</dbReference>
<dbReference type="EMBL" id="BDFD01000003">
    <property type="protein sequence ID" value="GAV19547.1"/>
    <property type="molecule type" value="Genomic_DNA"/>
</dbReference>
<dbReference type="OrthoDB" id="5293642at2"/>
<name>A0A1L8CKW3_9PROT</name>
<dbReference type="GO" id="GO:0016887">
    <property type="term" value="F:ATP hydrolysis activity"/>
    <property type="evidence" value="ECO:0007669"/>
    <property type="project" value="InterPro"/>
</dbReference>
<dbReference type="InterPro" id="IPR027417">
    <property type="entry name" value="P-loop_NTPase"/>
</dbReference>
<feature type="domain" description="ABC transporter" evidence="3">
    <location>
        <begin position="18"/>
        <end position="144"/>
    </location>
</feature>
<evidence type="ECO:0000259" key="3">
    <source>
        <dbReference type="Pfam" id="PF00005"/>
    </source>
</evidence>
<protein>
    <submittedName>
        <fullName evidence="4">Glutamine transport ATP-binding protein GlnQ</fullName>
    </submittedName>
</protein>
<dbReference type="RefSeq" id="WP_072658748.1">
    <property type="nucleotide sequence ID" value="NZ_BDFD01000003.1"/>
</dbReference>
<proteinExistence type="inferred from homology"/>
<keyword evidence="4" id="KW-0547">Nucleotide-binding</keyword>
<dbReference type="Gene3D" id="3.40.50.300">
    <property type="entry name" value="P-loop containing nucleotide triphosphate hydrolases"/>
    <property type="match status" value="1"/>
</dbReference>